<gene>
    <name evidence="2" type="ORF">CVLEPA_LOCUS8000</name>
</gene>
<evidence type="ECO:0000313" key="2">
    <source>
        <dbReference type="EMBL" id="CAK8678041.1"/>
    </source>
</evidence>
<dbReference type="Proteomes" id="UP001642483">
    <property type="component" value="Unassembled WGS sequence"/>
</dbReference>
<evidence type="ECO:0000256" key="1">
    <source>
        <dbReference type="SAM" id="MobiDB-lite"/>
    </source>
</evidence>
<sequence>MTQEKGTATKLSLNLRKMKFMQRCMSENERQELEESDKIITSEHWELDLPEMLENESRFLHIPSITHFEPCRHGRLSFGGYNKAIEKLMKELEQPKENDDDGHNSDLSISDDEMAERYSSLVGTVGNKFKANSKQSTKKGRKLEPLAEDKEQSLQVKRTKLDKRGFMKPSV</sequence>
<feature type="compositionally biased region" description="Basic and acidic residues" evidence="1">
    <location>
        <begin position="142"/>
        <end position="152"/>
    </location>
</feature>
<dbReference type="PANTHER" id="PTHR13582:SF0">
    <property type="entry name" value="M-PHASE PHOSPHOPROTEIN 6"/>
    <property type="match status" value="1"/>
</dbReference>
<evidence type="ECO:0008006" key="4">
    <source>
        <dbReference type="Google" id="ProtNLM"/>
    </source>
</evidence>
<comment type="caution">
    <text evidence="2">The sequence shown here is derived from an EMBL/GenBank/DDBJ whole genome shotgun (WGS) entry which is preliminary data.</text>
</comment>
<protein>
    <recommendedName>
        <fullName evidence="4">M-phase phosphoprotein 6</fullName>
    </recommendedName>
</protein>
<proteinExistence type="predicted"/>
<feature type="region of interest" description="Disordered" evidence="1">
    <location>
        <begin position="91"/>
        <end position="113"/>
    </location>
</feature>
<evidence type="ECO:0000313" key="3">
    <source>
        <dbReference type="Proteomes" id="UP001642483"/>
    </source>
</evidence>
<keyword evidence="3" id="KW-1185">Reference proteome</keyword>
<dbReference type="InterPro" id="IPR019324">
    <property type="entry name" value="MPP6"/>
</dbReference>
<reference evidence="2 3" key="1">
    <citation type="submission" date="2024-02" db="EMBL/GenBank/DDBJ databases">
        <authorList>
            <person name="Daric V."/>
            <person name="Darras S."/>
        </authorList>
    </citation>
    <scope>NUCLEOTIDE SEQUENCE [LARGE SCALE GENOMIC DNA]</scope>
</reference>
<dbReference type="Pfam" id="PF10175">
    <property type="entry name" value="MPP6"/>
    <property type="match status" value="1"/>
</dbReference>
<dbReference type="EMBL" id="CAWYQH010000046">
    <property type="protein sequence ID" value="CAK8678041.1"/>
    <property type="molecule type" value="Genomic_DNA"/>
</dbReference>
<accession>A0ABP0FEF6</accession>
<name>A0ABP0FEF6_CLALP</name>
<feature type="region of interest" description="Disordered" evidence="1">
    <location>
        <begin position="125"/>
        <end position="171"/>
    </location>
</feature>
<dbReference type="PANTHER" id="PTHR13582">
    <property type="entry name" value="M-PHASE PHOSPHOPROTEIN 6"/>
    <property type="match status" value="1"/>
</dbReference>
<feature type="compositionally biased region" description="Basic and acidic residues" evidence="1">
    <location>
        <begin position="91"/>
        <end position="104"/>
    </location>
</feature>
<organism evidence="2 3">
    <name type="scientific">Clavelina lepadiformis</name>
    <name type="common">Light-bulb sea squirt</name>
    <name type="synonym">Ascidia lepadiformis</name>
    <dbReference type="NCBI Taxonomy" id="159417"/>
    <lineage>
        <taxon>Eukaryota</taxon>
        <taxon>Metazoa</taxon>
        <taxon>Chordata</taxon>
        <taxon>Tunicata</taxon>
        <taxon>Ascidiacea</taxon>
        <taxon>Aplousobranchia</taxon>
        <taxon>Clavelinidae</taxon>
        <taxon>Clavelina</taxon>
    </lineage>
</organism>